<gene>
    <name evidence="1" type="ORF">RHMOL_Rhmol09G0052500</name>
</gene>
<comment type="caution">
    <text evidence="1">The sequence shown here is derived from an EMBL/GenBank/DDBJ whole genome shotgun (WGS) entry which is preliminary data.</text>
</comment>
<accession>A0ACC0MA99</accession>
<dbReference type="EMBL" id="CM046396">
    <property type="protein sequence ID" value="KAI8537809.1"/>
    <property type="molecule type" value="Genomic_DNA"/>
</dbReference>
<sequence length="108" mass="12354">MGNKGSRKRLQDEIRRARDDQRRREGLGGGEDVGCERRKKVKKKINGENGEEEEGEWPARSYGKYSFRIALPENVQFEKIKAGVRDGVLYISIPKAEFSSKVLDINVE</sequence>
<organism evidence="1 2">
    <name type="scientific">Rhododendron molle</name>
    <name type="common">Chinese azalea</name>
    <name type="synonym">Azalea mollis</name>
    <dbReference type="NCBI Taxonomy" id="49168"/>
    <lineage>
        <taxon>Eukaryota</taxon>
        <taxon>Viridiplantae</taxon>
        <taxon>Streptophyta</taxon>
        <taxon>Embryophyta</taxon>
        <taxon>Tracheophyta</taxon>
        <taxon>Spermatophyta</taxon>
        <taxon>Magnoliopsida</taxon>
        <taxon>eudicotyledons</taxon>
        <taxon>Gunneridae</taxon>
        <taxon>Pentapetalae</taxon>
        <taxon>asterids</taxon>
        <taxon>Ericales</taxon>
        <taxon>Ericaceae</taxon>
        <taxon>Ericoideae</taxon>
        <taxon>Rhodoreae</taxon>
        <taxon>Rhododendron</taxon>
    </lineage>
</organism>
<dbReference type="Proteomes" id="UP001062846">
    <property type="component" value="Chromosome 9"/>
</dbReference>
<evidence type="ECO:0000313" key="1">
    <source>
        <dbReference type="EMBL" id="KAI8537809.1"/>
    </source>
</evidence>
<keyword evidence="2" id="KW-1185">Reference proteome</keyword>
<protein>
    <submittedName>
        <fullName evidence="1">Uncharacterized protein</fullName>
    </submittedName>
</protein>
<proteinExistence type="predicted"/>
<reference evidence="1" key="1">
    <citation type="submission" date="2022-02" db="EMBL/GenBank/DDBJ databases">
        <title>Plant Genome Project.</title>
        <authorList>
            <person name="Zhang R.-G."/>
        </authorList>
    </citation>
    <scope>NUCLEOTIDE SEQUENCE</scope>
    <source>
        <strain evidence="1">AT1</strain>
    </source>
</reference>
<name>A0ACC0MA99_RHOML</name>
<evidence type="ECO:0000313" key="2">
    <source>
        <dbReference type="Proteomes" id="UP001062846"/>
    </source>
</evidence>